<feature type="transmembrane region" description="Helical" evidence="1">
    <location>
        <begin position="41"/>
        <end position="63"/>
    </location>
</feature>
<feature type="transmembrane region" description="Helical" evidence="1">
    <location>
        <begin position="12"/>
        <end position="29"/>
    </location>
</feature>
<keyword evidence="1" id="KW-0812">Transmembrane</keyword>
<evidence type="ECO:0000256" key="1">
    <source>
        <dbReference type="SAM" id="Phobius"/>
    </source>
</evidence>
<reference evidence="3" key="1">
    <citation type="submission" date="2017-08" db="EMBL/GenBank/DDBJ databases">
        <authorList>
            <person name="Varghese N."/>
            <person name="Submissions S."/>
        </authorList>
    </citation>
    <scope>NUCLEOTIDE SEQUENCE [LARGE SCALE GENOMIC DNA]</scope>
    <source>
        <strain evidence="3">AP-Melu-1000-B4</strain>
    </source>
</reference>
<name>A0A240E108_9BURK</name>
<keyword evidence="1" id="KW-0472">Membrane</keyword>
<keyword evidence="3" id="KW-1185">Reference proteome</keyword>
<keyword evidence="1" id="KW-1133">Transmembrane helix</keyword>
<dbReference type="OrthoDB" id="9132088at2"/>
<feature type="transmembrane region" description="Helical" evidence="1">
    <location>
        <begin position="98"/>
        <end position="115"/>
    </location>
</feature>
<proteinExistence type="predicted"/>
<evidence type="ECO:0000313" key="3">
    <source>
        <dbReference type="Proteomes" id="UP000218069"/>
    </source>
</evidence>
<sequence>MQPQLKILLAKAKLNLLVLGGIFVLIIVGKLSDPDMTNRVLIIADGLVGNLILVFVAITMGAFVPQLRLVVLGAIAIFIVANLLIYLGVFTYLSSETLLAVLLVFLGFAAIANLYKHYRVLKF</sequence>
<accession>A0A240E108</accession>
<dbReference type="RefSeq" id="WP_096673936.1">
    <property type="nucleotide sequence ID" value="NZ_OANS01000004.1"/>
</dbReference>
<dbReference type="Proteomes" id="UP000218069">
    <property type="component" value="Unassembled WGS sequence"/>
</dbReference>
<evidence type="ECO:0000313" key="2">
    <source>
        <dbReference type="EMBL" id="SNX29129.1"/>
    </source>
</evidence>
<feature type="transmembrane region" description="Helical" evidence="1">
    <location>
        <begin position="70"/>
        <end position="92"/>
    </location>
</feature>
<dbReference type="EMBL" id="OANS01000004">
    <property type="protein sequence ID" value="SNX29129.1"/>
    <property type="molecule type" value="Genomic_DNA"/>
</dbReference>
<dbReference type="AlphaFoldDB" id="A0A240E108"/>
<gene>
    <name evidence="2" type="ORF">SAMN06295945_1494</name>
</gene>
<organism evidence="2 3">
    <name type="scientific">Polynucleobacter meluiroseus</name>
    <dbReference type="NCBI Taxonomy" id="1938814"/>
    <lineage>
        <taxon>Bacteria</taxon>
        <taxon>Pseudomonadati</taxon>
        <taxon>Pseudomonadota</taxon>
        <taxon>Betaproteobacteria</taxon>
        <taxon>Burkholderiales</taxon>
        <taxon>Burkholderiaceae</taxon>
        <taxon>Polynucleobacter</taxon>
    </lineage>
</organism>
<protein>
    <submittedName>
        <fullName evidence="2">Uncharacterized protein</fullName>
    </submittedName>
</protein>